<accession>A0A139LU37</accession>
<organism evidence="2">
    <name type="scientific">Bacteroides intestinalis</name>
    <dbReference type="NCBI Taxonomy" id="329854"/>
    <lineage>
        <taxon>Bacteria</taxon>
        <taxon>Pseudomonadati</taxon>
        <taxon>Bacteroidota</taxon>
        <taxon>Bacteroidia</taxon>
        <taxon>Bacteroidales</taxon>
        <taxon>Bacteroidaceae</taxon>
        <taxon>Bacteroides</taxon>
    </lineage>
</organism>
<evidence type="ECO:0000313" key="2">
    <source>
        <dbReference type="EMBL" id="KXT54936.1"/>
    </source>
</evidence>
<reference evidence="2 3" key="1">
    <citation type="submission" date="2016-02" db="EMBL/GenBank/DDBJ databases">
        <authorList>
            <person name="Wen L."/>
            <person name="He K."/>
            <person name="Yang H."/>
        </authorList>
    </citation>
    <scope>NUCLEOTIDE SEQUENCE [LARGE SCALE GENOMIC DNA]</scope>
    <source>
        <strain evidence="2 3">KLE1704</strain>
    </source>
</reference>
<proteinExistence type="predicted"/>
<dbReference type="Gene3D" id="3.30.70.100">
    <property type="match status" value="1"/>
</dbReference>
<dbReference type="InterPro" id="IPR007138">
    <property type="entry name" value="ABM_dom"/>
</dbReference>
<name>A0A139LU37_9BACE</name>
<dbReference type="AlphaFoldDB" id="A0A139LU37"/>
<comment type="caution">
    <text evidence="2">The sequence shown here is derived from an EMBL/GenBank/DDBJ whole genome shotgun (WGS) entry which is preliminary data.</text>
</comment>
<keyword evidence="2" id="KW-0560">Oxidoreductase</keyword>
<feature type="domain" description="ABM" evidence="1">
    <location>
        <begin position="2"/>
        <end position="91"/>
    </location>
</feature>
<protein>
    <submittedName>
        <fullName evidence="2">Antibiotic biosynthesis monooxygenase</fullName>
    </submittedName>
</protein>
<dbReference type="InterPro" id="IPR050744">
    <property type="entry name" value="AI-2_Isomerase_LsrG"/>
</dbReference>
<dbReference type="Pfam" id="PF03992">
    <property type="entry name" value="ABM"/>
    <property type="match status" value="1"/>
</dbReference>
<gene>
    <name evidence="2" type="ORF">HMPREF2531_00417</name>
</gene>
<dbReference type="RefSeq" id="WP_061433795.1">
    <property type="nucleotide sequence ID" value="NZ_KQ968671.1"/>
</dbReference>
<dbReference type="GO" id="GO:0004497">
    <property type="term" value="F:monooxygenase activity"/>
    <property type="evidence" value="ECO:0007669"/>
    <property type="project" value="UniProtKB-KW"/>
</dbReference>
<evidence type="ECO:0000313" key="3">
    <source>
        <dbReference type="Proteomes" id="UP000070319"/>
    </source>
</evidence>
<dbReference type="Proteomes" id="UP000070319">
    <property type="component" value="Unassembled WGS sequence"/>
</dbReference>
<dbReference type="PANTHER" id="PTHR33336">
    <property type="entry name" value="QUINOL MONOOXYGENASE YGIN-RELATED"/>
    <property type="match status" value="1"/>
</dbReference>
<keyword evidence="2" id="KW-0503">Monooxygenase</keyword>
<dbReference type="InterPro" id="IPR011008">
    <property type="entry name" value="Dimeric_a/b-barrel"/>
</dbReference>
<dbReference type="SUPFAM" id="SSF54909">
    <property type="entry name" value="Dimeric alpha+beta barrel"/>
    <property type="match status" value="1"/>
</dbReference>
<dbReference type="PROSITE" id="PS51725">
    <property type="entry name" value="ABM"/>
    <property type="match status" value="1"/>
</dbReference>
<sequence>MIRLNVFIQVSESNRAAVLEAAKELVASSLKDKGCIAYDVFESATRNDVLMICETWEDAESLSAHEKAEHFVTLVPKIQGLASMKLEKFDF</sequence>
<dbReference type="EMBL" id="LTDF01000034">
    <property type="protein sequence ID" value="KXT54936.1"/>
    <property type="molecule type" value="Genomic_DNA"/>
</dbReference>
<dbReference type="PATRIC" id="fig|329854.7.peg.419"/>
<evidence type="ECO:0000259" key="1">
    <source>
        <dbReference type="PROSITE" id="PS51725"/>
    </source>
</evidence>
<dbReference type="PANTHER" id="PTHR33336:SF3">
    <property type="entry name" value="ABM DOMAIN-CONTAINING PROTEIN"/>
    <property type="match status" value="1"/>
</dbReference>